<proteinExistence type="predicted"/>
<feature type="non-terminal residue" evidence="3">
    <location>
        <position position="1"/>
    </location>
</feature>
<protein>
    <recommendedName>
        <fullName evidence="2">Amidase domain-containing protein</fullName>
    </recommendedName>
</protein>
<dbReference type="SUPFAM" id="SSF75304">
    <property type="entry name" value="Amidase signature (AS) enzymes"/>
    <property type="match status" value="1"/>
</dbReference>
<dbReference type="AlphaFoldDB" id="A0A382P8Z2"/>
<feature type="compositionally biased region" description="Basic and acidic residues" evidence="1">
    <location>
        <begin position="115"/>
        <end position="132"/>
    </location>
</feature>
<organism evidence="3">
    <name type="scientific">marine metagenome</name>
    <dbReference type="NCBI Taxonomy" id="408172"/>
    <lineage>
        <taxon>unclassified sequences</taxon>
        <taxon>metagenomes</taxon>
        <taxon>ecological metagenomes</taxon>
    </lineage>
</organism>
<dbReference type="PANTHER" id="PTHR11895:SF7">
    <property type="entry name" value="GLUTAMYL-TRNA(GLN) AMIDOTRANSFERASE SUBUNIT A, MITOCHONDRIAL"/>
    <property type="match status" value="1"/>
</dbReference>
<reference evidence="3" key="1">
    <citation type="submission" date="2018-05" db="EMBL/GenBank/DDBJ databases">
        <authorList>
            <person name="Lanie J.A."/>
            <person name="Ng W.-L."/>
            <person name="Kazmierczak K.M."/>
            <person name="Andrzejewski T.M."/>
            <person name="Davidsen T.M."/>
            <person name="Wayne K.J."/>
            <person name="Tettelin H."/>
            <person name="Glass J.I."/>
            <person name="Rusch D."/>
            <person name="Podicherti R."/>
            <person name="Tsui H.-C.T."/>
            <person name="Winkler M.E."/>
        </authorList>
    </citation>
    <scope>NUCLEOTIDE SEQUENCE</scope>
</reference>
<dbReference type="InterPro" id="IPR000120">
    <property type="entry name" value="Amidase"/>
</dbReference>
<dbReference type="EMBL" id="UINC01105392">
    <property type="protein sequence ID" value="SVC69287.1"/>
    <property type="molecule type" value="Genomic_DNA"/>
</dbReference>
<feature type="region of interest" description="Disordered" evidence="1">
    <location>
        <begin position="113"/>
        <end position="139"/>
    </location>
</feature>
<evidence type="ECO:0000313" key="3">
    <source>
        <dbReference type="EMBL" id="SVC69287.1"/>
    </source>
</evidence>
<evidence type="ECO:0000256" key="1">
    <source>
        <dbReference type="SAM" id="MobiDB-lite"/>
    </source>
</evidence>
<accession>A0A382P8Z2</accession>
<evidence type="ECO:0000259" key="2">
    <source>
        <dbReference type="Pfam" id="PF01425"/>
    </source>
</evidence>
<gene>
    <name evidence="3" type="ORF">METZ01_LOCUS322141</name>
</gene>
<feature type="domain" description="Amidase" evidence="2">
    <location>
        <begin position="1"/>
        <end position="177"/>
    </location>
</feature>
<dbReference type="InterPro" id="IPR036928">
    <property type="entry name" value="AS_sf"/>
</dbReference>
<sequence>FGRISRYGGMVLSWSMDKIGPMCRTIEDCALVFNTIHGSDEKDPATLTAPFRFERTPDFSALRIGFTEDAPEAFLDKLRELGADPVPMIELPDGNSNSLGVESAAAFDFWVSTRPEPEPQPERNSEATGGREGRRRRPRFTRGRDVLALDYVQSQRRRHLMMKEMAQGMEDFDMFVTGSGQVRLTNQTGHPAVVVPYGISEDEDSPQQPICTTIVGALFADDKILSVAHAYQVATEWHLRHPDLA</sequence>
<name>A0A382P8Z2_9ZZZZ</name>
<dbReference type="PANTHER" id="PTHR11895">
    <property type="entry name" value="TRANSAMIDASE"/>
    <property type="match status" value="1"/>
</dbReference>
<dbReference type="InterPro" id="IPR023631">
    <property type="entry name" value="Amidase_dom"/>
</dbReference>
<dbReference type="Pfam" id="PF01425">
    <property type="entry name" value="Amidase"/>
    <property type="match status" value="1"/>
</dbReference>
<dbReference type="GO" id="GO:0003824">
    <property type="term" value="F:catalytic activity"/>
    <property type="evidence" value="ECO:0007669"/>
    <property type="project" value="InterPro"/>
</dbReference>
<dbReference type="Gene3D" id="3.90.1300.10">
    <property type="entry name" value="Amidase signature (AS) domain"/>
    <property type="match status" value="1"/>
</dbReference>